<dbReference type="Proteomes" id="UP000575898">
    <property type="component" value="Unassembled WGS sequence"/>
</dbReference>
<comment type="caution">
    <text evidence="1">The sequence shown here is derived from an EMBL/GenBank/DDBJ whole genome shotgun (WGS) entry which is preliminary data.</text>
</comment>
<gene>
    <name evidence="1" type="ORF">HNQ59_000528</name>
</gene>
<keyword evidence="2" id="KW-1185">Reference proteome</keyword>
<evidence type="ECO:0000313" key="2">
    <source>
        <dbReference type="Proteomes" id="UP000575898"/>
    </source>
</evidence>
<accession>A0A840MD78</accession>
<reference evidence="1 2" key="1">
    <citation type="submission" date="2020-08" db="EMBL/GenBank/DDBJ databases">
        <title>Genomic Encyclopedia of Type Strains, Phase IV (KMG-IV): sequencing the most valuable type-strain genomes for metagenomic binning, comparative biology and taxonomic classification.</title>
        <authorList>
            <person name="Goeker M."/>
        </authorList>
    </citation>
    <scope>NUCLEOTIDE SEQUENCE [LARGE SCALE GENOMIC DNA]</scope>
    <source>
        <strain evidence="1 2">DSM 27165</strain>
    </source>
</reference>
<evidence type="ECO:0000313" key="1">
    <source>
        <dbReference type="EMBL" id="MBB5017264.1"/>
    </source>
</evidence>
<dbReference type="EMBL" id="JACHHY010000003">
    <property type="protein sequence ID" value="MBB5017264.1"/>
    <property type="molecule type" value="Genomic_DNA"/>
</dbReference>
<proteinExistence type="predicted"/>
<dbReference type="AlphaFoldDB" id="A0A840MD78"/>
<protein>
    <submittedName>
        <fullName evidence="1">Uncharacterized protein</fullName>
    </submittedName>
</protein>
<name>A0A840MD78_9PROT</name>
<sequence length="85" mass="9883">MQGLCKPPNASSRQMDMAGRPHHRIQLPTYQRLTQPHFICSGRLFKNPQRFQFACSISLERISHIIHFTLISRLLTSARYVSVFI</sequence>
<organism evidence="1 2">
    <name type="scientific">Chitinivorax tropicus</name>
    <dbReference type="NCBI Taxonomy" id="714531"/>
    <lineage>
        <taxon>Bacteria</taxon>
        <taxon>Pseudomonadati</taxon>
        <taxon>Pseudomonadota</taxon>
        <taxon>Betaproteobacteria</taxon>
        <taxon>Chitinivorax</taxon>
    </lineage>
</organism>